<dbReference type="GO" id="GO:0016874">
    <property type="term" value="F:ligase activity"/>
    <property type="evidence" value="ECO:0007669"/>
    <property type="project" value="UniProtKB-KW"/>
</dbReference>
<dbReference type="SUPFAM" id="SSF56204">
    <property type="entry name" value="Hect, E3 ligase catalytic domain"/>
    <property type="match status" value="1"/>
</dbReference>
<dbReference type="Pfam" id="PF25579">
    <property type="entry name" value="TPR_TRIP12_N"/>
    <property type="match status" value="1"/>
</dbReference>
<protein>
    <recommendedName>
        <fullName evidence="3">HECT-type E3 ubiquitin transferase</fullName>
        <ecNumber evidence="3">2.3.2.26</ecNumber>
    </recommendedName>
</protein>
<accession>A0A7T7BK79</accession>
<dbReference type="Gene3D" id="3.30.2410.10">
    <property type="entry name" value="Hect, E3 ligase catalytic domain"/>
    <property type="match status" value="1"/>
</dbReference>
<dbReference type="PROSITE" id="PS50237">
    <property type="entry name" value="HECT"/>
    <property type="match status" value="1"/>
</dbReference>
<feature type="compositionally biased region" description="Polar residues" evidence="7">
    <location>
        <begin position="72"/>
        <end position="89"/>
    </location>
</feature>
<feature type="region of interest" description="Disordered" evidence="7">
    <location>
        <begin position="50"/>
        <end position="277"/>
    </location>
</feature>
<dbReference type="PANTHER" id="PTHR45670">
    <property type="entry name" value="E3 UBIQUITIN-PROTEIN LIGASE TRIP12"/>
    <property type="match status" value="1"/>
</dbReference>
<evidence type="ECO:0000313" key="9">
    <source>
        <dbReference type="EMBL" id="QQK42591.1"/>
    </source>
</evidence>
<proteinExistence type="inferred from homology"/>
<dbReference type="EMBL" id="CP060775">
    <property type="protein sequence ID" value="QQK42591.1"/>
    <property type="molecule type" value="Genomic_DNA"/>
</dbReference>
<evidence type="ECO:0000256" key="7">
    <source>
        <dbReference type="SAM" id="MobiDB-lite"/>
    </source>
</evidence>
<dbReference type="PANTHER" id="PTHR45670:SF1">
    <property type="entry name" value="E3 UBIQUITIN-PROTEIN LIGASE HECTD1"/>
    <property type="match status" value="1"/>
</dbReference>
<dbReference type="GO" id="GO:0061630">
    <property type="term" value="F:ubiquitin protein ligase activity"/>
    <property type="evidence" value="ECO:0007669"/>
    <property type="project" value="UniProtKB-EC"/>
</dbReference>
<organism evidence="9 10">
    <name type="scientific">Penicillium digitatum</name>
    <name type="common">Green mold</name>
    <dbReference type="NCBI Taxonomy" id="36651"/>
    <lineage>
        <taxon>Eukaryota</taxon>
        <taxon>Fungi</taxon>
        <taxon>Dikarya</taxon>
        <taxon>Ascomycota</taxon>
        <taxon>Pezizomycotina</taxon>
        <taxon>Eurotiomycetes</taxon>
        <taxon>Eurotiomycetidae</taxon>
        <taxon>Eurotiales</taxon>
        <taxon>Aspergillaceae</taxon>
        <taxon>Penicillium</taxon>
    </lineage>
</organism>
<dbReference type="InterPro" id="IPR045322">
    <property type="entry name" value="HECTD1/TRIP12-like"/>
</dbReference>
<comment type="similarity">
    <text evidence="2">Belongs to the UPL family. K-HECT subfamily.</text>
</comment>
<gene>
    <name evidence="9" type="ORF">Pdw03_6492</name>
</gene>
<comment type="catalytic activity">
    <reaction evidence="1">
        <text>S-ubiquitinyl-[E2 ubiquitin-conjugating enzyme]-L-cysteine + [acceptor protein]-L-lysine = [E2 ubiquitin-conjugating enzyme]-L-cysteine + N(6)-ubiquitinyl-[acceptor protein]-L-lysine.</text>
        <dbReference type="EC" id="2.3.2.26"/>
    </reaction>
</comment>
<keyword evidence="4" id="KW-0808">Transferase</keyword>
<evidence type="ECO:0000256" key="1">
    <source>
        <dbReference type="ARBA" id="ARBA00000885"/>
    </source>
</evidence>
<dbReference type="Pfam" id="PF00632">
    <property type="entry name" value="HECT"/>
    <property type="match status" value="1"/>
</dbReference>
<keyword evidence="9" id="KW-0436">Ligase</keyword>
<feature type="domain" description="HECT" evidence="8">
    <location>
        <begin position="1509"/>
        <end position="1865"/>
    </location>
</feature>
<evidence type="ECO:0000256" key="6">
    <source>
        <dbReference type="PROSITE-ProRule" id="PRU00104"/>
    </source>
</evidence>
<name>A0A7T7BK79_PENDI</name>
<evidence type="ECO:0000256" key="2">
    <source>
        <dbReference type="ARBA" id="ARBA00006331"/>
    </source>
</evidence>
<evidence type="ECO:0000256" key="5">
    <source>
        <dbReference type="ARBA" id="ARBA00022786"/>
    </source>
</evidence>
<dbReference type="InterPro" id="IPR011989">
    <property type="entry name" value="ARM-like"/>
</dbReference>
<feature type="compositionally biased region" description="Polar residues" evidence="7">
    <location>
        <begin position="1315"/>
        <end position="1327"/>
    </location>
</feature>
<sequence>MSRQDVNVRGMKNALSNGDKEAYCPNGNSYSYPNIVSRQPIRLAFDRCADGGLQTPSVNRQDPLEDYPVSPAGTSTASSSLRITRSSARLATDPPPAESGTPLQTAGSTSSRKRKASSRHDRQADAPIQPTPPSPQRKAKRPRTAASQTAPSTGPVAAAPRRGARSRPTMSQSGPSSRPSEESSKSTTSPQPSRRKSSRNDRPTTTQSPPPRRSKKRSAKPNPEAVMRDAEEELEQEEHQEEHQGSQMGESNDGTNPSALADDDMDPFHSSLFGGRGPMGLQSTLRALTGMMSGMSSRLRDILSNLRAKDNPSLQLIALQELSDLLLVSNEDNLSGQFSPDPYVKELVALMQPNQFGEENPEIMLLACRSLANLMEALRGSVANVVYGGAVPILCQKLLDIQFIDLAEQALSTLAKISVDFPASIVREGGLTACLTYLDFFPTSTQRTAVSTAANCCRNLPHDSFPVVRDVMPTLLNVLASNDPKVVEQGCLCVSRIVESFKHRPENLEELIEPAMLKAVLRLLLPGTTNLIGPHIHTQFLRVLAIVSKTSPRLSNELLKMDVVDTLYQILTGVSPPQDVDNTAVKMDSVLVMQALIHRPREQVFETLNVICELLPGVPSRDASKTDNLLSSYFDSHMSIGLRSPKTKEAVEERRSLLVNCKAELKRFAMILFPTLTDAYSSTVNLHVRQKVLIAQLKMLHILEPSLIEDALRTVPYASFLAAILSQKDHPSLVSLALRCAELLFQRLEHVYQHQFHREGVISAIIKLSEGSLSGDQEIDSSDPTRINITTDSSRGAGEIGAGGDDEDDDDEADDYDDEDGDDDDHDDMSDSEDEFMVGPRSLQKMDNALNDVVIRDAQAFLEVYETSHGEIVRAEALRILTALKSLAFEIKSRYSRGGEGGLPLFKQLASYFDGDALESITSSELLNSGIIDVLLSVLGNFQAPSIRDARADFLRAFMGVSISDKAQSQSTATTPFSVLIRKLQDLLSRTEHFEVLTVSHNSLENTRSNAAYMLSKQLRLKLVADDGSEVPRPYRNLMVSIHAIATFKALDDFLHPRIAVAEKPRPSRTRDSILSQFANASRLREQLASGSGMNLPSHAGGPHGTVTDPADGAYDPATGHPHHQSNRIQEDEDEDPDDEPLECADERQLTDEDEDGGEEEEDEELNAIVDDLDEDMENDNISDPSAVNMEVASSGKVTARKEDGTRVGTPSQTAASKPSSSSTPTAPPSRMPNNSLASAGRPFSSYAAAMASVPQDWHLEFFVDGKPVTNETTIYRGVHHDREDLDESSAKNVWSAVHTITFKRVPGPPPPEPSTLTSASQASSGGDTLEIPASLDKNPTTSSIIRLLRVLHEMNATIDDILTDSKDSATITSEPLSQFINTKLTAKINRQLEEPLIVASDCLPSWSEDLARLFSFLFPFETRHLFLQSTAFGYSRAMMRWQNSQSVEDSRRDLRRDDRPFLGRLQRQKVRISRSRILDSALKVMELYGSSPSILEVEYFEEVGTGLGPTLEFYSTVSREFSKKKLKIWRDTDGSSTTEYAFGTRGLFPAPMSDEQAAQDVGKKQLNIFKVLGKFVARSMLDSRIIDISFNPAFFRIADTLSSVAPSLGTVKLVDHDLANSLIMLKEFVNAKIVIEADMSLSPARKSEAVQNITVHGARVDDLGLDFTLPGYPAIELISGGADVQLTIENVDTYVERVIDMTLGSGVRRQVDAFRAGFSQVFPFSSLRAFTPSELVMLFGQAEEDWSIETLMDSIKADHGFNMDSRSVRNLLQTMSELDNQQRRDFLQFVTGSPKLPIGGFKSLTPIFTVVCRPSEPPYTPDDYLPSVMTCVNYLKLPDYSDLDVLKKRLSVAIKEGQGAFHLS</sequence>
<dbReference type="GeneID" id="26231918"/>
<keyword evidence="5 6" id="KW-0833">Ubl conjugation pathway</keyword>
<evidence type="ECO:0000256" key="3">
    <source>
        <dbReference type="ARBA" id="ARBA00012485"/>
    </source>
</evidence>
<feature type="region of interest" description="Disordered" evidence="7">
    <location>
        <begin position="773"/>
        <end position="838"/>
    </location>
</feature>
<dbReference type="SUPFAM" id="SSF48371">
    <property type="entry name" value="ARM repeat"/>
    <property type="match status" value="1"/>
</dbReference>
<feature type="region of interest" description="Disordered" evidence="7">
    <location>
        <begin position="1"/>
        <end position="32"/>
    </location>
</feature>
<evidence type="ECO:0000256" key="4">
    <source>
        <dbReference type="ARBA" id="ARBA00022679"/>
    </source>
</evidence>
<feature type="compositionally biased region" description="Acidic residues" evidence="7">
    <location>
        <begin position="804"/>
        <end position="836"/>
    </location>
</feature>
<dbReference type="CDD" id="cd00078">
    <property type="entry name" value="HECTc"/>
    <property type="match status" value="1"/>
</dbReference>
<feature type="active site" description="Glycyl thioester intermediate" evidence="6">
    <location>
        <position position="1832"/>
    </location>
</feature>
<dbReference type="Gene3D" id="3.90.1750.10">
    <property type="entry name" value="Hect, E3 ligase catalytic domains"/>
    <property type="match status" value="1"/>
</dbReference>
<evidence type="ECO:0000259" key="8">
    <source>
        <dbReference type="PROSITE" id="PS50237"/>
    </source>
</evidence>
<dbReference type="VEuPathDB" id="FungiDB:PDIP_36000"/>
<dbReference type="InterPro" id="IPR016024">
    <property type="entry name" value="ARM-type_fold"/>
</dbReference>
<feature type="compositionally biased region" description="Acidic residues" evidence="7">
    <location>
        <begin position="1131"/>
        <end position="1144"/>
    </location>
</feature>
<dbReference type="SMART" id="SM00119">
    <property type="entry name" value="HECTc"/>
    <property type="match status" value="1"/>
</dbReference>
<dbReference type="KEGG" id="pdp:PDIP_36000"/>
<dbReference type="InterPro" id="IPR035983">
    <property type="entry name" value="Hect_E3_ubiquitin_ligase"/>
</dbReference>
<feature type="region of interest" description="Disordered" evidence="7">
    <location>
        <begin position="1085"/>
        <end position="1239"/>
    </location>
</feature>
<dbReference type="Proteomes" id="UP000595662">
    <property type="component" value="Chromosome 2"/>
</dbReference>
<feature type="region of interest" description="Disordered" evidence="7">
    <location>
        <begin position="1305"/>
        <end position="1336"/>
    </location>
</feature>
<dbReference type="GO" id="GO:0016607">
    <property type="term" value="C:nuclear speck"/>
    <property type="evidence" value="ECO:0007669"/>
    <property type="project" value="TreeGrafter"/>
</dbReference>
<evidence type="ECO:0000313" key="10">
    <source>
        <dbReference type="Proteomes" id="UP000595662"/>
    </source>
</evidence>
<dbReference type="Gene3D" id="1.25.10.10">
    <property type="entry name" value="Leucine-rich Repeat Variant"/>
    <property type="match status" value="1"/>
</dbReference>
<dbReference type="EC" id="2.3.2.26" evidence="3"/>
<feature type="compositionally biased region" description="Acidic residues" evidence="7">
    <location>
        <begin position="230"/>
        <end position="239"/>
    </location>
</feature>
<dbReference type="RefSeq" id="XP_014535432.2">
    <property type="nucleotide sequence ID" value="XM_014679946.2"/>
</dbReference>
<feature type="compositionally biased region" description="Low complexity" evidence="7">
    <location>
        <begin position="155"/>
        <end position="178"/>
    </location>
</feature>
<dbReference type="GO" id="GO:0043161">
    <property type="term" value="P:proteasome-mediated ubiquitin-dependent protein catabolic process"/>
    <property type="evidence" value="ECO:0007669"/>
    <property type="project" value="TreeGrafter"/>
</dbReference>
<feature type="compositionally biased region" description="Low complexity" evidence="7">
    <location>
        <begin position="1210"/>
        <end position="1225"/>
    </location>
</feature>
<feature type="compositionally biased region" description="Polar residues" evidence="7">
    <location>
        <begin position="782"/>
        <end position="794"/>
    </location>
</feature>
<feature type="compositionally biased region" description="Acidic residues" evidence="7">
    <location>
        <begin position="1152"/>
        <end position="1181"/>
    </location>
</feature>
<dbReference type="InterPro" id="IPR057948">
    <property type="entry name" value="TPR_TRIP12_N"/>
</dbReference>
<dbReference type="GO" id="GO:0000209">
    <property type="term" value="P:protein polyubiquitination"/>
    <property type="evidence" value="ECO:0007669"/>
    <property type="project" value="TreeGrafter"/>
</dbReference>
<dbReference type="InterPro" id="IPR000569">
    <property type="entry name" value="HECT_dom"/>
</dbReference>
<reference evidence="9 10" key="1">
    <citation type="submission" date="2020-08" db="EMBL/GenBank/DDBJ databases">
        <title>The completed genome sequence of the pathogenic ascomycete fungus Penicillium digitatum.</title>
        <authorList>
            <person name="Wang M."/>
        </authorList>
    </citation>
    <scope>NUCLEOTIDE SEQUENCE [LARGE SCALE GENOMIC DNA]</scope>
    <source>
        <strain evidence="9 10">PdW03</strain>
    </source>
</reference>